<keyword evidence="1" id="KW-0472">Membrane</keyword>
<keyword evidence="1" id="KW-0812">Transmembrane</keyword>
<protein>
    <submittedName>
        <fullName evidence="2">Uncharacterized protein</fullName>
    </submittedName>
</protein>
<comment type="caution">
    <text evidence="2">The sequence shown here is derived from an EMBL/GenBank/DDBJ whole genome shotgun (WGS) entry which is preliminary data.</text>
</comment>
<feature type="transmembrane region" description="Helical" evidence="1">
    <location>
        <begin position="20"/>
        <end position="39"/>
    </location>
</feature>
<dbReference type="EMBL" id="JACEIK010004058">
    <property type="protein sequence ID" value="MCD9644014.1"/>
    <property type="molecule type" value="Genomic_DNA"/>
</dbReference>
<keyword evidence="1" id="KW-1133">Transmembrane helix</keyword>
<organism evidence="2 3">
    <name type="scientific">Datura stramonium</name>
    <name type="common">Jimsonweed</name>
    <name type="synonym">Common thornapple</name>
    <dbReference type="NCBI Taxonomy" id="4076"/>
    <lineage>
        <taxon>Eukaryota</taxon>
        <taxon>Viridiplantae</taxon>
        <taxon>Streptophyta</taxon>
        <taxon>Embryophyta</taxon>
        <taxon>Tracheophyta</taxon>
        <taxon>Spermatophyta</taxon>
        <taxon>Magnoliopsida</taxon>
        <taxon>eudicotyledons</taxon>
        <taxon>Gunneridae</taxon>
        <taxon>Pentapetalae</taxon>
        <taxon>asterids</taxon>
        <taxon>lamiids</taxon>
        <taxon>Solanales</taxon>
        <taxon>Solanaceae</taxon>
        <taxon>Solanoideae</taxon>
        <taxon>Datureae</taxon>
        <taxon>Datura</taxon>
    </lineage>
</organism>
<evidence type="ECO:0000313" key="3">
    <source>
        <dbReference type="Proteomes" id="UP000823775"/>
    </source>
</evidence>
<proteinExistence type="predicted"/>
<sequence length="79" mass="9195">MVMSLGEFNKILDETGKGSFLWLLILLGYILGNGFSWSLRNLYVKMAPFFVVTWELGLLFHRDDKFFDPDCNVAWTVQE</sequence>
<dbReference type="Proteomes" id="UP000823775">
    <property type="component" value="Unassembled WGS sequence"/>
</dbReference>
<reference evidence="2 3" key="1">
    <citation type="journal article" date="2021" name="BMC Genomics">
        <title>Datura genome reveals duplications of psychoactive alkaloid biosynthetic genes and high mutation rate following tissue culture.</title>
        <authorList>
            <person name="Rajewski A."/>
            <person name="Carter-House D."/>
            <person name="Stajich J."/>
            <person name="Litt A."/>
        </authorList>
    </citation>
    <scope>NUCLEOTIDE SEQUENCE [LARGE SCALE GENOMIC DNA]</scope>
    <source>
        <strain evidence="2">AR-01</strain>
    </source>
</reference>
<gene>
    <name evidence="2" type="ORF">HAX54_031972</name>
</gene>
<evidence type="ECO:0000313" key="2">
    <source>
        <dbReference type="EMBL" id="MCD9644014.1"/>
    </source>
</evidence>
<keyword evidence="3" id="KW-1185">Reference proteome</keyword>
<evidence type="ECO:0000256" key="1">
    <source>
        <dbReference type="SAM" id="Phobius"/>
    </source>
</evidence>
<accession>A0ABS8VBA4</accession>
<name>A0ABS8VBA4_DATST</name>